<evidence type="ECO:0000313" key="2">
    <source>
        <dbReference type="EMBL" id="MBK1632938.1"/>
    </source>
</evidence>
<dbReference type="InterPro" id="IPR008538">
    <property type="entry name" value="Uma2"/>
</dbReference>
<dbReference type="Pfam" id="PF05685">
    <property type="entry name" value="Uma2"/>
    <property type="match status" value="1"/>
</dbReference>
<dbReference type="InterPro" id="IPR012296">
    <property type="entry name" value="Nuclease_put_TT1808"/>
</dbReference>
<dbReference type="Gene3D" id="3.90.1570.10">
    <property type="entry name" value="tt1808, chain A"/>
    <property type="match status" value="1"/>
</dbReference>
<dbReference type="PANTHER" id="PTHR34107:SF1">
    <property type="entry name" value="SLL0198 PROTEIN"/>
    <property type="match status" value="1"/>
</dbReference>
<dbReference type="EMBL" id="NRRV01000062">
    <property type="protein sequence ID" value="MBK1632938.1"/>
    <property type="molecule type" value="Genomic_DNA"/>
</dbReference>
<gene>
    <name evidence="2" type="ORF">CKO31_19725</name>
</gene>
<accession>A0ABS1CML6</accession>
<evidence type="ECO:0000259" key="1">
    <source>
        <dbReference type="Pfam" id="PF05685"/>
    </source>
</evidence>
<sequence>MNWQEICAHPALKDLPFKLETNRWGHIVMSPASNRHSLLQGEIQTLLRRHAPGGTAFPECSIETTAGVKVADVAWASREFLARHGAANPYPESPEIVVEVLSESNSRAEMDEKKEFYFARGAKEFWLCDTEGAMTFHNNHAVLARSALVPDFPDRVTLPF</sequence>
<proteinExistence type="predicted"/>
<name>A0ABS1CML6_9GAMM</name>
<dbReference type="InterPro" id="IPR011335">
    <property type="entry name" value="Restrct_endonuc-II-like"/>
</dbReference>
<comment type="caution">
    <text evidence="2">The sequence shown here is derived from an EMBL/GenBank/DDBJ whole genome shotgun (WGS) entry which is preliminary data.</text>
</comment>
<dbReference type="CDD" id="cd06260">
    <property type="entry name" value="DUF820-like"/>
    <property type="match status" value="1"/>
</dbReference>
<dbReference type="RefSeq" id="WP_200240826.1">
    <property type="nucleotide sequence ID" value="NZ_NRRV01000062.1"/>
</dbReference>
<organism evidence="2 3">
    <name type="scientific">Thiohalocapsa halophila</name>
    <dbReference type="NCBI Taxonomy" id="69359"/>
    <lineage>
        <taxon>Bacteria</taxon>
        <taxon>Pseudomonadati</taxon>
        <taxon>Pseudomonadota</taxon>
        <taxon>Gammaproteobacteria</taxon>
        <taxon>Chromatiales</taxon>
        <taxon>Chromatiaceae</taxon>
        <taxon>Thiohalocapsa</taxon>
    </lineage>
</organism>
<dbReference type="PANTHER" id="PTHR34107">
    <property type="entry name" value="SLL0198 PROTEIN-RELATED"/>
    <property type="match status" value="1"/>
</dbReference>
<keyword evidence="3" id="KW-1185">Reference proteome</keyword>
<reference evidence="2 3" key="1">
    <citation type="journal article" date="2020" name="Microorganisms">
        <title>Osmotic Adaptation and Compatible Solute Biosynthesis of Phototrophic Bacteria as Revealed from Genome Analyses.</title>
        <authorList>
            <person name="Imhoff J.F."/>
            <person name="Rahn T."/>
            <person name="Kunzel S."/>
            <person name="Keller A."/>
            <person name="Neulinger S.C."/>
        </authorList>
    </citation>
    <scope>NUCLEOTIDE SEQUENCE [LARGE SCALE GENOMIC DNA]</scope>
    <source>
        <strain evidence="2 3">DSM 6210</strain>
    </source>
</reference>
<dbReference type="Proteomes" id="UP000748752">
    <property type="component" value="Unassembled WGS sequence"/>
</dbReference>
<dbReference type="SUPFAM" id="SSF52980">
    <property type="entry name" value="Restriction endonuclease-like"/>
    <property type="match status" value="1"/>
</dbReference>
<evidence type="ECO:0000313" key="3">
    <source>
        <dbReference type="Proteomes" id="UP000748752"/>
    </source>
</evidence>
<feature type="domain" description="Putative restriction endonuclease" evidence="1">
    <location>
        <begin position="27"/>
        <end position="132"/>
    </location>
</feature>
<protein>
    <recommendedName>
        <fullName evidence="1">Putative restriction endonuclease domain-containing protein</fullName>
    </recommendedName>
</protein>